<comment type="similarity">
    <text evidence="1">Belongs to the MIT1/WOR1 family.</text>
</comment>
<dbReference type="RefSeq" id="XP_046017136.1">
    <property type="nucleotide sequence ID" value="XM_046149484.1"/>
</dbReference>
<accession>A0A9P8YEK5</accession>
<dbReference type="EMBL" id="JAGTJQ010000002">
    <property type="protein sequence ID" value="KAH7038015.1"/>
    <property type="molecule type" value="Genomic_DNA"/>
</dbReference>
<sequence length="233" mass="25602">MAERQPSGSPLNPTFRGYIATTMDALVLFEACLCGRLSHVPRRPHDRERSALIRSGHVFIYEEHSSGIKRWTDGVPWSPSRILGNFLLYRELDKPFQPGEKKRAMKKPKVEGGVTKPIANPAASRSNSLSSYGTSLPSNSSLSSFENGGTGRDSERALVGSLVDSYQFKSDGLIKKTISVSYRGVQHHLVSYYNIDDVISGRLATPSATPDFKNLTPRSSLISSGNFRAPVDD</sequence>
<proteinExistence type="inferred from homology"/>
<evidence type="ECO:0000313" key="3">
    <source>
        <dbReference type="EMBL" id="KAH7038015.1"/>
    </source>
</evidence>
<dbReference type="GO" id="GO:0003677">
    <property type="term" value="F:DNA binding"/>
    <property type="evidence" value="ECO:0007669"/>
    <property type="project" value="TreeGrafter"/>
</dbReference>
<protein>
    <submittedName>
        <fullName evidence="3">Gti1/Pac2 family-domain-containing protein</fullName>
    </submittedName>
</protein>
<comment type="caution">
    <text evidence="3">The sequence shown here is derived from an EMBL/GenBank/DDBJ whole genome shotgun (WGS) entry which is preliminary data.</text>
</comment>
<evidence type="ECO:0000256" key="1">
    <source>
        <dbReference type="ARBA" id="ARBA00008359"/>
    </source>
</evidence>
<dbReference type="PANTHER" id="PTHR28027">
    <property type="entry name" value="TRANSCRIPTIONAL REGULATOR MIT1"/>
    <property type="match status" value="1"/>
</dbReference>
<dbReference type="PANTHER" id="PTHR28027:SF2">
    <property type="entry name" value="TRANSCRIPTIONAL REGULATOR MIT1"/>
    <property type="match status" value="1"/>
</dbReference>
<dbReference type="Pfam" id="PF09729">
    <property type="entry name" value="Gti1_Pac2"/>
    <property type="match status" value="1"/>
</dbReference>
<reference evidence="3" key="1">
    <citation type="journal article" date="2021" name="Nat. Commun.">
        <title>Genetic determinants of endophytism in the Arabidopsis root mycobiome.</title>
        <authorList>
            <person name="Mesny F."/>
            <person name="Miyauchi S."/>
            <person name="Thiergart T."/>
            <person name="Pickel B."/>
            <person name="Atanasova L."/>
            <person name="Karlsson M."/>
            <person name="Huettel B."/>
            <person name="Barry K.W."/>
            <person name="Haridas S."/>
            <person name="Chen C."/>
            <person name="Bauer D."/>
            <person name="Andreopoulos W."/>
            <person name="Pangilinan J."/>
            <person name="LaButti K."/>
            <person name="Riley R."/>
            <person name="Lipzen A."/>
            <person name="Clum A."/>
            <person name="Drula E."/>
            <person name="Henrissat B."/>
            <person name="Kohler A."/>
            <person name="Grigoriev I.V."/>
            <person name="Martin F.M."/>
            <person name="Hacquard S."/>
        </authorList>
    </citation>
    <scope>NUCLEOTIDE SEQUENCE</scope>
    <source>
        <strain evidence="3">MPI-CAGE-CH-0230</strain>
    </source>
</reference>
<organism evidence="3 4">
    <name type="scientific">Microdochium trichocladiopsis</name>
    <dbReference type="NCBI Taxonomy" id="1682393"/>
    <lineage>
        <taxon>Eukaryota</taxon>
        <taxon>Fungi</taxon>
        <taxon>Dikarya</taxon>
        <taxon>Ascomycota</taxon>
        <taxon>Pezizomycotina</taxon>
        <taxon>Sordariomycetes</taxon>
        <taxon>Xylariomycetidae</taxon>
        <taxon>Xylariales</taxon>
        <taxon>Microdochiaceae</taxon>
        <taxon>Microdochium</taxon>
    </lineage>
</organism>
<dbReference type="InterPro" id="IPR018608">
    <property type="entry name" value="Gti1/Pac2"/>
</dbReference>
<feature type="non-terminal residue" evidence="3">
    <location>
        <position position="233"/>
    </location>
</feature>
<feature type="compositionally biased region" description="Low complexity" evidence="2">
    <location>
        <begin position="124"/>
        <end position="147"/>
    </location>
</feature>
<gene>
    <name evidence="3" type="ORF">B0I36DRAFT_236720</name>
</gene>
<feature type="region of interest" description="Disordered" evidence="2">
    <location>
        <begin position="99"/>
        <end position="152"/>
    </location>
</feature>
<dbReference type="Proteomes" id="UP000756346">
    <property type="component" value="Unassembled WGS sequence"/>
</dbReference>
<dbReference type="GeneID" id="70179030"/>
<keyword evidence="4" id="KW-1185">Reference proteome</keyword>
<dbReference type="OrthoDB" id="5319641at2759"/>
<dbReference type="AlphaFoldDB" id="A0A9P8YEK5"/>
<evidence type="ECO:0000313" key="4">
    <source>
        <dbReference type="Proteomes" id="UP000756346"/>
    </source>
</evidence>
<evidence type="ECO:0000256" key="2">
    <source>
        <dbReference type="SAM" id="MobiDB-lite"/>
    </source>
</evidence>
<name>A0A9P8YEK5_9PEZI</name>